<dbReference type="AlphaFoldDB" id="A0A433Q3H7"/>
<keyword evidence="2" id="KW-0677">Repeat</keyword>
<evidence type="ECO:0000256" key="5">
    <source>
        <dbReference type="PROSITE-ProRule" id="PRU00803"/>
    </source>
</evidence>
<dbReference type="PRINTS" id="PR01185">
    <property type="entry name" value="INTEGRINA"/>
</dbReference>
<proteinExistence type="predicted"/>
<evidence type="ECO:0000256" key="2">
    <source>
        <dbReference type="ARBA" id="ARBA00022737"/>
    </source>
</evidence>
<dbReference type="PANTHER" id="PTHR23221">
    <property type="entry name" value="GLYCOSYLPHOSPHATIDYLINOSITOL PHOSPHOLIPASE D"/>
    <property type="match status" value="1"/>
</dbReference>
<dbReference type="SMART" id="SM00191">
    <property type="entry name" value="Int_alpha"/>
    <property type="match status" value="5"/>
</dbReference>
<dbReference type="Proteomes" id="UP000274822">
    <property type="component" value="Unassembled WGS sequence"/>
</dbReference>
<dbReference type="GO" id="GO:0004621">
    <property type="term" value="F:glycosylphosphatidylinositol phospholipase D activity"/>
    <property type="evidence" value="ECO:0007669"/>
    <property type="project" value="TreeGrafter"/>
</dbReference>
<keyword evidence="4" id="KW-0325">Glycoprotein</keyword>
<evidence type="ECO:0000256" key="1">
    <source>
        <dbReference type="ARBA" id="ARBA00022729"/>
    </source>
</evidence>
<organism evidence="6 7">
    <name type="scientific">Jimgerdemannia flammicorona</name>
    <dbReference type="NCBI Taxonomy" id="994334"/>
    <lineage>
        <taxon>Eukaryota</taxon>
        <taxon>Fungi</taxon>
        <taxon>Fungi incertae sedis</taxon>
        <taxon>Mucoromycota</taxon>
        <taxon>Mucoromycotina</taxon>
        <taxon>Endogonomycetes</taxon>
        <taxon>Endogonales</taxon>
        <taxon>Endogonaceae</taxon>
        <taxon>Jimgerdemannia</taxon>
    </lineage>
</organism>
<evidence type="ECO:0008006" key="8">
    <source>
        <dbReference type="Google" id="ProtNLM"/>
    </source>
</evidence>
<keyword evidence="7" id="KW-1185">Reference proteome</keyword>
<dbReference type="InterPro" id="IPR013517">
    <property type="entry name" value="FG-GAP"/>
</dbReference>
<dbReference type="Pfam" id="PF01839">
    <property type="entry name" value="FG-GAP"/>
    <property type="match status" value="2"/>
</dbReference>
<reference evidence="6 7" key="1">
    <citation type="journal article" date="2018" name="New Phytol.">
        <title>Phylogenomics of Endogonaceae and evolution of mycorrhizas within Mucoromycota.</title>
        <authorList>
            <person name="Chang Y."/>
            <person name="Desiro A."/>
            <person name="Na H."/>
            <person name="Sandor L."/>
            <person name="Lipzen A."/>
            <person name="Clum A."/>
            <person name="Barry K."/>
            <person name="Grigoriev I.V."/>
            <person name="Martin F.M."/>
            <person name="Stajich J.E."/>
            <person name="Smith M.E."/>
            <person name="Bonito G."/>
            <person name="Spatafora J.W."/>
        </authorList>
    </citation>
    <scope>NUCLEOTIDE SEQUENCE [LARGE SCALE GENOMIC DNA]</scope>
    <source>
        <strain evidence="6 7">AD002</strain>
    </source>
</reference>
<dbReference type="GO" id="GO:0008305">
    <property type="term" value="C:integrin complex"/>
    <property type="evidence" value="ECO:0007669"/>
    <property type="project" value="InterPro"/>
</dbReference>
<dbReference type="InterPro" id="IPR000413">
    <property type="entry name" value="Integrin_alpha"/>
</dbReference>
<sequence length="764" mass="82066">MGLADGFIAELAALDLHGDYAAAHDTADTGGDFTLRHAVTFAYFSASWRVPVKDLVKIYERVYAQGGGVPPPANAVQSCMVAAFAAAQVDGRLGQYLFAYYGAKSPFLVREIEGYYLGGELARWLEFGLSRLICFDYVSVILNFYLISPSGINDMSAQVSLCWHPLADWFERGPETGNLCSAFMDLSVRWKVPTPVSERRRYVMEHASDVLKEMGLEVVSHVRGLDGVVEIEIVEVEHGVELKAVEKYLDWIHERYPALDLNDANDSINDDGDDTPGPTLVTQTSTTLFNPLKFFCRPAKLLPTTAKSLILTLPYATASLGYALASGDFDGDGIPELAISAPYYTTSPASPHSGAVFVVPTSDIPHLPNNILAAASVVLAPASAQARFGWSIAVADLNKDGMDDLVVAAPFAEVGRGAVYVFFGRKGAGLRETPDVVLELAKEAGMVNGFGMIVVGTDVDGDGFKDVLIACPMCDGGSWARQTGTIHFLLSTYNHTSSSRTPLRLNRADHILRNPSLRPLEHFGSAIEILEHPDRGRLLLVGAPGYSTQKAQGVGRVYGFQLRPDQEGELKKVFDLSGTEEFQGFGSQITMGQFLPDGRPLMAVASPSEEAQSPVLNFKSWQAGVVRIIDVSHLTIGATLADDALRPGAGLVAAVNGSAAAAHLGQALARSGNGKPGLWIGEPLAEGERGRVYRWELGKEAPSDTPLQVDTVAECYRGDENMARFGSRIWSGDLNGDGREDLVVTSEHSGLGARLGGSVRVTLG</sequence>
<name>A0A433Q3H7_9FUNG</name>
<evidence type="ECO:0000256" key="4">
    <source>
        <dbReference type="ARBA" id="ARBA00023180"/>
    </source>
</evidence>
<dbReference type="InterPro" id="IPR028994">
    <property type="entry name" value="Integrin_alpha_N"/>
</dbReference>
<feature type="repeat" description="FG-GAP" evidence="5">
    <location>
        <begin position="509"/>
        <end position="569"/>
    </location>
</feature>
<feature type="repeat" description="FG-GAP" evidence="5">
    <location>
        <begin position="374"/>
        <end position="431"/>
    </location>
</feature>
<evidence type="ECO:0000313" key="7">
    <source>
        <dbReference type="Proteomes" id="UP000274822"/>
    </source>
</evidence>
<dbReference type="GO" id="GO:0005615">
    <property type="term" value="C:extracellular space"/>
    <property type="evidence" value="ECO:0007669"/>
    <property type="project" value="TreeGrafter"/>
</dbReference>
<dbReference type="EMBL" id="RBNJ01016442">
    <property type="protein sequence ID" value="RUS24308.1"/>
    <property type="molecule type" value="Genomic_DNA"/>
</dbReference>
<dbReference type="PANTHER" id="PTHR23221:SF7">
    <property type="entry name" value="PHOSPHATIDYLINOSITOL-GLYCAN-SPECIFIC PHOSPHOLIPASE D"/>
    <property type="match status" value="1"/>
</dbReference>
<comment type="caution">
    <text evidence="6">The sequence shown here is derived from an EMBL/GenBank/DDBJ whole genome shotgun (WGS) entry which is preliminary data.</text>
</comment>
<dbReference type="InterPro" id="IPR013519">
    <property type="entry name" value="Int_alpha_beta-p"/>
</dbReference>
<evidence type="ECO:0000256" key="3">
    <source>
        <dbReference type="ARBA" id="ARBA00022801"/>
    </source>
</evidence>
<gene>
    <name evidence="6" type="ORF">BC938DRAFT_473801</name>
</gene>
<keyword evidence="1" id="KW-0732">Signal</keyword>
<accession>A0A433Q3H7</accession>
<dbReference type="PROSITE" id="PS51470">
    <property type="entry name" value="FG_GAP"/>
    <property type="match status" value="3"/>
</dbReference>
<dbReference type="GO" id="GO:0007155">
    <property type="term" value="P:cell adhesion"/>
    <property type="evidence" value="ECO:0007669"/>
    <property type="project" value="InterPro"/>
</dbReference>
<evidence type="ECO:0000313" key="6">
    <source>
        <dbReference type="EMBL" id="RUS24308.1"/>
    </source>
</evidence>
<dbReference type="Gene3D" id="2.130.10.130">
    <property type="entry name" value="Integrin alpha, N-terminal"/>
    <property type="match status" value="3"/>
</dbReference>
<protein>
    <recommendedName>
        <fullName evidence="8">FG-GAP repeat protein</fullName>
    </recommendedName>
</protein>
<dbReference type="SUPFAM" id="SSF69318">
    <property type="entry name" value="Integrin alpha N-terminal domain"/>
    <property type="match status" value="2"/>
</dbReference>
<keyword evidence="3" id="KW-0378">Hydrolase</keyword>
<dbReference type="GO" id="GO:0031012">
    <property type="term" value="C:extracellular matrix"/>
    <property type="evidence" value="ECO:0007669"/>
    <property type="project" value="TreeGrafter"/>
</dbReference>
<feature type="repeat" description="FG-GAP" evidence="5">
    <location>
        <begin position="306"/>
        <end position="368"/>
    </location>
</feature>